<sequence length="171" mass="17875">MTTASTTQLGAIIDATAAAVADSPANAHVVFRGSGTSQGAVGSSITLGNYTIAVDEPPALGGENSAPNPVEFYLAALISCQVVTYRFWADKLGIAFDDLAIEAEGDLDVQGFFGLNDDVRAGFGEVRLAVRITGPESAERYSELRTAADAHCPVLDISRYPTPVHTTLVTN</sequence>
<dbReference type="EMBL" id="JAEMNV010000006">
    <property type="protein sequence ID" value="MBJ8340868.1"/>
    <property type="molecule type" value="Genomic_DNA"/>
</dbReference>
<dbReference type="PANTHER" id="PTHR35368">
    <property type="entry name" value="HYDROPEROXIDE REDUCTASE"/>
    <property type="match status" value="1"/>
</dbReference>
<dbReference type="SUPFAM" id="SSF82784">
    <property type="entry name" value="OsmC-like"/>
    <property type="match status" value="1"/>
</dbReference>
<dbReference type="RefSeq" id="WP_199705763.1">
    <property type="nucleotide sequence ID" value="NZ_JAEMNV010000006.1"/>
</dbReference>
<dbReference type="Gene3D" id="3.30.300.20">
    <property type="match status" value="1"/>
</dbReference>
<organism evidence="1 2">
    <name type="scientific">Antrihabitans stalagmiti</name>
    <dbReference type="NCBI Taxonomy" id="2799499"/>
    <lineage>
        <taxon>Bacteria</taxon>
        <taxon>Bacillati</taxon>
        <taxon>Actinomycetota</taxon>
        <taxon>Actinomycetes</taxon>
        <taxon>Mycobacteriales</taxon>
        <taxon>Nocardiaceae</taxon>
        <taxon>Antrihabitans</taxon>
    </lineage>
</organism>
<reference evidence="1" key="1">
    <citation type="submission" date="2020-12" db="EMBL/GenBank/DDBJ databases">
        <title>Antrihabitans popcorni sp. nov. and Antrihabitans auranticaus sp. nov., isolated from a larva cave.</title>
        <authorList>
            <person name="Lee S.D."/>
            <person name="Kim I.S."/>
        </authorList>
    </citation>
    <scope>NUCLEOTIDE SEQUENCE</scope>
    <source>
        <strain evidence="1">YC3-6</strain>
    </source>
</reference>
<dbReference type="InterPro" id="IPR036102">
    <property type="entry name" value="OsmC/Ohrsf"/>
</dbReference>
<dbReference type="InterPro" id="IPR015946">
    <property type="entry name" value="KH_dom-like_a/b"/>
</dbReference>
<gene>
    <name evidence="1" type="ORF">JGU71_18450</name>
</gene>
<evidence type="ECO:0000313" key="2">
    <source>
        <dbReference type="Proteomes" id="UP000655868"/>
    </source>
</evidence>
<protein>
    <submittedName>
        <fullName evidence="1">OsmC family protein</fullName>
    </submittedName>
</protein>
<dbReference type="InterPro" id="IPR052924">
    <property type="entry name" value="OsmC/Ohr_hydroprdx_reductase"/>
</dbReference>
<dbReference type="PANTHER" id="PTHR35368:SF1">
    <property type="entry name" value="HYDROPEROXIDE REDUCTASE"/>
    <property type="match status" value="1"/>
</dbReference>
<accession>A0A934NT75</accession>
<proteinExistence type="predicted"/>
<dbReference type="Proteomes" id="UP000655868">
    <property type="component" value="Unassembled WGS sequence"/>
</dbReference>
<dbReference type="InterPro" id="IPR003718">
    <property type="entry name" value="OsmC/Ohr_fam"/>
</dbReference>
<dbReference type="AlphaFoldDB" id="A0A934NT75"/>
<dbReference type="Pfam" id="PF02566">
    <property type="entry name" value="OsmC"/>
    <property type="match status" value="1"/>
</dbReference>
<keyword evidence="2" id="KW-1185">Reference proteome</keyword>
<comment type="caution">
    <text evidence="1">The sequence shown here is derived from an EMBL/GenBank/DDBJ whole genome shotgun (WGS) entry which is preliminary data.</text>
</comment>
<evidence type="ECO:0000313" key="1">
    <source>
        <dbReference type="EMBL" id="MBJ8340868.1"/>
    </source>
</evidence>
<name>A0A934NT75_9NOCA</name>